<feature type="binding site" evidence="10">
    <location>
        <position position="45"/>
    </location>
    <ligand>
        <name>ATP</name>
        <dbReference type="ChEBI" id="CHEBI:30616"/>
    </ligand>
</feature>
<evidence type="ECO:0000313" key="14">
    <source>
        <dbReference type="EMBL" id="GEK83604.1"/>
    </source>
</evidence>
<dbReference type="RefSeq" id="WP_146855494.1">
    <property type="nucleotide sequence ID" value="NZ_BJUV01000017.1"/>
</dbReference>
<dbReference type="SMART" id="SM00220">
    <property type="entry name" value="S_TKc"/>
    <property type="match status" value="1"/>
</dbReference>
<evidence type="ECO:0000256" key="1">
    <source>
        <dbReference type="ARBA" id="ARBA00012513"/>
    </source>
</evidence>
<evidence type="ECO:0000256" key="4">
    <source>
        <dbReference type="ARBA" id="ARBA00022737"/>
    </source>
</evidence>
<sequence>MVEGVREGIHLLANRYQIGELIGRGGMADVHVGTDARLGRRIAIKLMKPALATDPAFRTRFRQEAQAAARMAHPTIVRVFDAGEETVRSANGHEVQVPFIVMEYVEGRLLKDIVAEGPIEPAEAMRITQGVLTALEYSHRAGVVHRDIKPGNVMITHTGQVKVMDFGIARAISDSSATVAQTTAILGTAQYFSPEQARGETVDARTDLYSTGVLLFELLTGRPPFRGESPVAVAYQHVSEPPVPPSTIAPAVSPALDAVVLHALAKDRFERFQTAADFRSDVEAAAEGRAPARRLPASHVGSTLFGVNPAAAAGSEAALKELASDDNDRPQRTQTRPPVAWIWAGIVLVGIVIAAVVFWVVNLTPPVVDNTQSTRIPDLVGVSYDDGAARLDELGLEVTRAEMPDDTVEAGDIVSTDPDAGISVPLDTSVTVTVSTGPQSVAVPDVVGSQVDEAWQTLTDEGFGQGQQTTDYSADVPEGAVMQADPAVDADVPVGTTIDLVVSNGLVNVPDVTGLSSADANAQLAERLQLPVTLEPDPGCTGGAVAGQNLAPGDHPQGSAITLRVCSG</sequence>
<evidence type="ECO:0000313" key="15">
    <source>
        <dbReference type="Proteomes" id="UP000321154"/>
    </source>
</evidence>
<dbReference type="PROSITE" id="PS51178">
    <property type="entry name" value="PASTA"/>
    <property type="match status" value="3"/>
</dbReference>
<comment type="catalytic activity">
    <reaction evidence="8">
        <text>L-threonyl-[protein] + ATP = O-phospho-L-threonyl-[protein] + ADP + H(+)</text>
        <dbReference type="Rhea" id="RHEA:46608"/>
        <dbReference type="Rhea" id="RHEA-COMP:11060"/>
        <dbReference type="Rhea" id="RHEA-COMP:11605"/>
        <dbReference type="ChEBI" id="CHEBI:15378"/>
        <dbReference type="ChEBI" id="CHEBI:30013"/>
        <dbReference type="ChEBI" id="CHEBI:30616"/>
        <dbReference type="ChEBI" id="CHEBI:61977"/>
        <dbReference type="ChEBI" id="CHEBI:456216"/>
        <dbReference type="EC" id="2.7.11.1"/>
    </reaction>
</comment>
<organism evidence="14 15">
    <name type="scientific">Frigoribacterium faeni</name>
    <dbReference type="NCBI Taxonomy" id="145483"/>
    <lineage>
        <taxon>Bacteria</taxon>
        <taxon>Bacillati</taxon>
        <taxon>Actinomycetota</taxon>
        <taxon>Actinomycetes</taxon>
        <taxon>Micrococcales</taxon>
        <taxon>Microbacteriaceae</taxon>
        <taxon>Frigoribacterium</taxon>
    </lineage>
</organism>
<keyword evidence="11" id="KW-1133">Transmembrane helix</keyword>
<feature type="domain" description="Protein kinase" evidence="12">
    <location>
        <begin position="16"/>
        <end position="286"/>
    </location>
</feature>
<name>A0ABQ0UQ39_9MICO</name>
<keyword evidence="2" id="KW-0723">Serine/threonine-protein kinase</keyword>
<dbReference type="EMBL" id="BJUV01000017">
    <property type="protein sequence ID" value="GEK83604.1"/>
    <property type="molecule type" value="Genomic_DNA"/>
</dbReference>
<dbReference type="InterPro" id="IPR000719">
    <property type="entry name" value="Prot_kinase_dom"/>
</dbReference>
<keyword evidence="4" id="KW-0677">Repeat</keyword>
<evidence type="ECO:0000256" key="11">
    <source>
        <dbReference type="SAM" id="Phobius"/>
    </source>
</evidence>
<dbReference type="CDD" id="cd06577">
    <property type="entry name" value="PASTA_pknB"/>
    <property type="match status" value="2"/>
</dbReference>
<keyword evidence="3" id="KW-0808">Transferase</keyword>
<dbReference type="SMART" id="SM00740">
    <property type="entry name" value="PASTA"/>
    <property type="match status" value="3"/>
</dbReference>
<dbReference type="PANTHER" id="PTHR43289">
    <property type="entry name" value="MITOGEN-ACTIVATED PROTEIN KINASE KINASE KINASE 20-RELATED"/>
    <property type="match status" value="1"/>
</dbReference>
<keyword evidence="15" id="KW-1185">Reference proteome</keyword>
<dbReference type="CDD" id="cd14014">
    <property type="entry name" value="STKc_PknB_like"/>
    <property type="match status" value="1"/>
</dbReference>
<evidence type="ECO:0000256" key="3">
    <source>
        <dbReference type="ARBA" id="ARBA00022679"/>
    </source>
</evidence>
<dbReference type="InterPro" id="IPR017441">
    <property type="entry name" value="Protein_kinase_ATP_BS"/>
</dbReference>
<protein>
    <recommendedName>
        <fullName evidence="1">non-specific serine/threonine protein kinase</fullName>
        <ecNumber evidence="1">2.7.11.1</ecNumber>
    </recommendedName>
</protein>
<evidence type="ECO:0000259" key="13">
    <source>
        <dbReference type="PROSITE" id="PS51178"/>
    </source>
</evidence>
<keyword evidence="11" id="KW-0812">Transmembrane</keyword>
<dbReference type="PROSITE" id="PS00107">
    <property type="entry name" value="PROTEIN_KINASE_ATP"/>
    <property type="match status" value="1"/>
</dbReference>
<dbReference type="InterPro" id="IPR011009">
    <property type="entry name" value="Kinase-like_dom_sf"/>
</dbReference>
<keyword evidence="7 10" id="KW-0067">ATP-binding</keyword>
<evidence type="ECO:0000256" key="2">
    <source>
        <dbReference type="ARBA" id="ARBA00022527"/>
    </source>
</evidence>
<comment type="caution">
    <text evidence="14">The sequence shown here is derived from an EMBL/GenBank/DDBJ whole genome shotgun (WGS) entry which is preliminary data.</text>
</comment>
<evidence type="ECO:0000256" key="6">
    <source>
        <dbReference type="ARBA" id="ARBA00022777"/>
    </source>
</evidence>
<keyword evidence="11" id="KW-0472">Membrane</keyword>
<evidence type="ECO:0000256" key="10">
    <source>
        <dbReference type="PROSITE-ProRule" id="PRU10141"/>
    </source>
</evidence>
<gene>
    <name evidence="14" type="primary">pknB</name>
    <name evidence="14" type="ORF">FFA01_19130</name>
</gene>
<dbReference type="Gene3D" id="1.10.510.10">
    <property type="entry name" value="Transferase(Phosphotransferase) domain 1"/>
    <property type="match status" value="1"/>
</dbReference>
<dbReference type="NCBIfam" id="NF033483">
    <property type="entry name" value="PknB_PASTA_kin"/>
    <property type="match status" value="1"/>
</dbReference>
<evidence type="ECO:0000259" key="12">
    <source>
        <dbReference type="PROSITE" id="PS50011"/>
    </source>
</evidence>
<accession>A0ABQ0UQ39</accession>
<feature type="domain" description="PASTA" evidence="13">
    <location>
        <begin position="370"/>
        <end position="436"/>
    </location>
</feature>
<evidence type="ECO:0000256" key="9">
    <source>
        <dbReference type="ARBA" id="ARBA00048679"/>
    </source>
</evidence>
<dbReference type="Gene3D" id="3.30.200.20">
    <property type="entry name" value="Phosphorylase Kinase, domain 1"/>
    <property type="match status" value="1"/>
</dbReference>
<feature type="transmembrane region" description="Helical" evidence="11">
    <location>
        <begin position="339"/>
        <end position="361"/>
    </location>
</feature>
<keyword evidence="5 10" id="KW-0547">Nucleotide-binding</keyword>
<evidence type="ECO:0000256" key="5">
    <source>
        <dbReference type="ARBA" id="ARBA00022741"/>
    </source>
</evidence>
<dbReference type="Pfam" id="PF00069">
    <property type="entry name" value="Pkinase"/>
    <property type="match status" value="1"/>
</dbReference>
<evidence type="ECO:0000256" key="8">
    <source>
        <dbReference type="ARBA" id="ARBA00047899"/>
    </source>
</evidence>
<keyword evidence="6 14" id="KW-0418">Kinase</keyword>
<dbReference type="Pfam" id="PF03793">
    <property type="entry name" value="PASTA"/>
    <property type="match status" value="3"/>
</dbReference>
<reference evidence="14 15" key="1">
    <citation type="submission" date="2019-07" db="EMBL/GenBank/DDBJ databases">
        <title>Whole genome shotgun sequence of Frigoribacterium faeni NBRC 103066.</title>
        <authorList>
            <person name="Hosoyama A."/>
            <person name="Uohara A."/>
            <person name="Ohji S."/>
            <person name="Ichikawa N."/>
        </authorList>
    </citation>
    <scope>NUCLEOTIDE SEQUENCE [LARGE SCALE GENOMIC DNA]</scope>
    <source>
        <strain evidence="14 15">NBRC 103066</strain>
    </source>
</reference>
<dbReference type="Gene3D" id="3.30.10.20">
    <property type="match status" value="3"/>
</dbReference>
<dbReference type="PROSITE" id="PS50011">
    <property type="entry name" value="PROTEIN_KINASE_DOM"/>
    <property type="match status" value="1"/>
</dbReference>
<dbReference type="InterPro" id="IPR008271">
    <property type="entry name" value="Ser/Thr_kinase_AS"/>
</dbReference>
<proteinExistence type="predicted"/>
<dbReference type="Proteomes" id="UP000321154">
    <property type="component" value="Unassembled WGS sequence"/>
</dbReference>
<dbReference type="GO" id="GO:0016301">
    <property type="term" value="F:kinase activity"/>
    <property type="evidence" value="ECO:0007669"/>
    <property type="project" value="UniProtKB-KW"/>
</dbReference>
<dbReference type="PANTHER" id="PTHR43289:SF6">
    <property type="entry name" value="SERINE_THREONINE-PROTEIN KINASE NEKL-3"/>
    <property type="match status" value="1"/>
</dbReference>
<feature type="domain" description="PASTA" evidence="13">
    <location>
        <begin position="505"/>
        <end position="567"/>
    </location>
</feature>
<comment type="catalytic activity">
    <reaction evidence="9">
        <text>L-seryl-[protein] + ATP = O-phospho-L-seryl-[protein] + ADP + H(+)</text>
        <dbReference type="Rhea" id="RHEA:17989"/>
        <dbReference type="Rhea" id="RHEA-COMP:9863"/>
        <dbReference type="Rhea" id="RHEA-COMP:11604"/>
        <dbReference type="ChEBI" id="CHEBI:15378"/>
        <dbReference type="ChEBI" id="CHEBI:29999"/>
        <dbReference type="ChEBI" id="CHEBI:30616"/>
        <dbReference type="ChEBI" id="CHEBI:83421"/>
        <dbReference type="ChEBI" id="CHEBI:456216"/>
        <dbReference type="EC" id="2.7.11.1"/>
    </reaction>
</comment>
<dbReference type="SUPFAM" id="SSF56112">
    <property type="entry name" value="Protein kinase-like (PK-like)"/>
    <property type="match status" value="1"/>
</dbReference>
<dbReference type="PROSITE" id="PS00108">
    <property type="entry name" value="PROTEIN_KINASE_ST"/>
    <property type="match status" value="1"/>
</dbReference>
<dbReference type="EC" id="2.7.11.1" evidence="1"/>
<evidence type="ECO:0000256" key="7">
    <source>
        <dbReference type="ARBA" id="ARBA00022840"/>
    </source>
</evidence>
<dbReference type="InterPro" id="IPR005543">
    <property type="entry name" value="PASTA_dom"/>
</dbReference>
<feature type="domain" description="PASTA" evidence="13">
    <location>
        <begin position="437"/>
        <end position="504"/>
    </location>
</feature>